<comment type="caution">
    <text evidence="1">The sequence shown here is derived from an EMBL/GenBank/DDBJ whole genome shotgun (WGS) entry which is preliminary data.</text>
</comment>
<feature type="non-terminal residue" evidence="1">
    <location>
        <position position="150"/>
    </location>
</feature>
<proteinExistence type="predicted"/>
<reference evidence="1" key="1">
    <citation type="submission" date="2020-07" db="EMBL/GenBank/DDBJ databases">
        <authorList>
            <person name="Nazaruddin N."/>
        </authorList>
    </citation>
    <scope>NUCLEOTIDE SEQUENCE</scope>
</reference>
<dbReference type="AlphaFoldDB" id="A0A6V7H7D5"/>
<evidence type="ECO:0000313" key="2">
    <source>
        <dbReference type="Proteomes" id="UP000752696"/>
    </source>
</evidence>
<dbReference type="Proteomes" id="UP000752696">
    <property type="component" value="Unassembled WGS sequence"/>
</dbReference>
<organism evidence="1 2">
    <name type="scientific">Heterotrigona itama</name>
    <dbReference type="NCBI Taxonomy" id="395501"/>
    <lineage>
        <taxon>Eukaryota</taxon>
        <taxon>Metazoa</taxon>
        <taxon>Ecdysozoa</taxon>
        <taxon>Arthropoda</taxon>
        <taxon>Hexapoda</taxon>
        <taxon>Insecta</taxon>
        <taxon>Pterygota</taxon>
        <taxon>Neoptera</taxon>
        <taxon>Endopterygota</taxon>
        <taxon>Hymenoptera</taxon>
        <taxon>Apocrita</taxon>
        <taxon>Aculeata</taxon>
        <taxon>Apoidea</taxon>
        <taxon>Anthophila</taxon>
        <taxon>Apidae</taxon>
        <taxon>Heterotrigona</taxon>
    </lineage>
</organism>
<protein>
    <submittedName>
        <fullName evidence="1">Uncharacterized protein</fullName>
    </submittedName>
</protein>
<dbReference type="EMBL" id="CAJDYZ010008924">
    <property type="protein sequence ID" value="CAD1475937.1"/>
    <property type="molecule type" value="Genomic_DNA"/>
</dbReference>
<accession>A0A6V7H7D5</accession>
<evidence type="ECO:0000313" key="1">
    <source>
        <dbReference type="EMBL" id="CAD1475937.1"/>
    </source>
</evidence>
<name>A0A6V7H7D5_9HYME</name>
<gene>
    <name evidence="1" type="ORF">MHI_LOCUS610334</name>
</gene>
<sequence length="150" mass="17188">NFISSLDVFLFGSYYSIIQTNRDAFVKQKRLIDINQGSRDSLCFYETTCSAIDAEVEIQKITMRFLGYDFWRKDTNTRYIQRLSAFEINRISQPVQSKAPSVTGDGKRWQKTKTSSGFAMQCQAQGHPVPAFRYSSHTAARALVFIDSFL</sequence>
<keyword evidence="2" id="KW-1185">Reference proteome</keyword>